<feature type="compositionally biased region" description="Basic and acidic residues" evidence="16">
    <location>
        <begin position="198"/>
        <end position="207"/>
    </location>
</feature>
<dbReference type="InterPro" id="IPR041569">
    <property type="entry name" value="AAA_lid_3"/>
</dbReference>
<keyword evidence="10" id="KW-0862">Zinc</keyword>
<dbReference type="InterPro" id="IPR005936">
    <property type="entry name" value="FtsH"/>
</dbReference>
<gene>
    <name evidence="18" type="ORF">ACHAWU_006506</name>
</gene>
<dbReference type="HAMAP" id="MF_01458">
    <property type="entry name" value="FtsH"/>
    <property type="match status" value="1"/>
</dbReference>
<dbReference type="Gene3D" id="3.40.1690.20">
    <property type="match status" value="1"/>
</dbReference>
<dbReference type="PROSITE" id="PS00674">
    <property type="entry name" value="AAA"/>
    <property type="match status" value="1"/>
</dbReference>
<evidence type="ECO:0000256" key="8">
    <source>
        <dbReference type="ARBA" id="ARBA00022741"/>
    </source>
</evidence>
<evidence type="ECO:0000256" key="1">
    <source>
        <dbReference type="ARBA" id="ARBA00001947"/>
    </source>
</evidence>
<name>A0ABD3MBQ1_9STRA</name>
<evidence type="ECO:0000256" key="10">
    <source>
        <dbReference type="ARBA" id="ARBA00022833"/>
    </source>
</evidence>
<evidence type="ECO:0000256" key="9">
    <source>
        <dbReference type="ARBA" id="ARBA00022801"/>
    </source>
</evidence>
<dbReference type="NCBIfam" id="TIGR01241">
    <property type="entry name" value="FtsH_fam"/>
    <property type="match status" value="1"/>
</dbReference>
<feature type="compositionally biased region" description="Low complexity" evidence="16">
    <location>
        <begin position="125"/>
        <end position="143"/>
    </location>
</feature>
<evidence type="ECO:0000259" key="17">
    <source>
        <dbReference type="SMART" id="SM00382"/>
    </source>
</evidence>
<feature type="region of interest" description="Disordered" evidence="16">
    <location>
        <begin position="999"/>
        <end position="1030"/>
    </location>
</feature>
<dbReference type="Pfam" id="PF17862">
    <property type="entry name" value="AAA_lid_3"/>
    <property type="match status" value="1"/>
</dbReference>
<comment type="similarity">
    <text evidence="3">In the C-terminal section; belongs to the peptidase M41 family.</text>
</comment>
<dbReference type="Pfam" id="PF01434">
    <property type="entry name" value="Peptidase_M41"/>
    <property type="match status" value="1"/>
</dbReference>
<dbReference type="Proteomes" id="UP001530293">
    <property type="component" value="Unassembled WGS sequence"/>
</dbReference>
<evidence type="ECO:0000256" key="3">
    <source>
        <dbReference type="ARBA" id="ARBA00010044"/>
    </source>
</evidence>
<dbReference type="InterPro" id="IPR037219">
    <property type="entry name" value="Peptidase_M41-like"/>
</dbReference>
<dbReference type="GO" id="GO:0006508">
    <property type="term" value="P:proteolysis"/>
    <property type="evidence" value="ECO:0007669"/>
    <property type="project" value="UniProtKB-KW"/>
</dbReference>
<dbReference type="Gene3D" id="1.20.58.760">
    <property type="entry name" value="Peptidase M41"/>
    <property type="match status" value="1"/>
</dbReference>
<dbReference type="InterPro" id="IPR027417">
    <property type="entry name" value="P-loop_NTPase"/>
</dbReference>
<dbReference type="FunFam" id="3.40.50.300:FF:000001">
    <property type="entry name" value="ATP-dependent zinc metalloprotease FtsH"/>
    <property type="match status" value="1"/>
</dbReference>
<feature type="region of interest" description="Disordered" evidence="16">
    <location>
        <begin position="361"/>
        <end position="404"/>
    </location>
</feature>
<evidence type="ECO:0000313" key="19">
    <source>
        <dbReference type="Proteomes" id="UP001530293"/>
    </source>
</evidence>
<dbReference type="InterPro" id="IPR003593">
    <property type="entry name" value="AAA+_ATPase"/>
</dbReference>
<dbReference type="FunFam" id="1.10.8.60:FF:000019">
    <property type="entry name" value="AFG3-like AAA ATPase 2"/>
    <property type="match status" value="1"/>
</dbReference>
<keyword evidence="11" id="KW-0067">ATP-binding</keyword>
<keyword evidence="6" id="KW-0812">Transmembrane</keyword>
<keyword evidence="19" id="KW-1185">Reference proteome</keyword>
<dbReference type="InterPro" id="IPR003960">
    <property type="entry name" value="ATPase_AAA_CS"/>
</dbReference>
<evidence type="ECO:0000256" key="6">
    <source>
        <dbReference type="ARBA" id="ARBA00022692"/>
    </source>
</evidence>
<keyword evidence="7" id="KW-0479">Metal-binding</keyword>
<dbReference type="GO" id="GO:0005524">
    <property type="term" value="F:ATP binding"/>
    <property type="evidence" value="ECO:0007669"/>
    <property type="project" value="UniProtKB-KW"/>
</dbReference>
<evidence type="ECO:0000256" key="4">
    <source>
        <dbReference type="ARBA" id="ARBA00010550"/>
    </source>
</evidence>
<feature type="compositionally biased region" description="Basic and acidic residues" evidence="16">
    <location>
        <begin position="105"/>
        <end position="124"/>
    </location>
</feature>
<dbReference type="EMBL" id="JALLBG020000149">
    <property type="protein sequence ID" value="KAL3761476.1"/>
    <property type="molecule type" value="Genomic_DNA"/>
</dbReference>
<comment type="similarity">
    <text evidence="4">In the N-terminal section; belongs to the AAA ATPase family.</text>
</comment>
<proteinExistence type="inferred from homology"/>
<keyword evidence="9" id="KW-0378">Hydrolase</keyword>
<evidence type="ECO:0000256" key="5">
    <source>
        <dbReference type="ARBA" id="ARBA00022670"/>
    </source>
</evidence>
<comment type="cofactor">
    <cofactor evidence="1">
        <name>Zn(2+)</name>
        <dbReference type="ChEBI" id="CHEBI:29105"/>
    </cofactor>
</comment>
<evidence type="ECO:0000256" key="15">
    <source>
        <dbReference type="ARBA" id="ARBA00023136"/>
    </source>
</evidence>
<evidence type="ECO:0000256" key="16">
    <source>
        <dbReference type="SAM" id="MobiDB-lite"/>
    </source>
</evidence>
<dbReference type="SUPFAM" id="SSF140990">
    <property type="entry name" value="FtsH protease domain-like"/>
    <property type="match status" value="1"/>
</dbReference>
<evidence type="ECO:0000256" key="12">
    <source>
        <dbReference type="ARBA" id="ARBA00022989"/>
    </source>
</evidence>
<evidence type="ECO:0000256" key="11">
    <source>
        <dbReference type="ARBA" id="ARBA00022840"/>
    </source>
</evidence>
<keyword evidence="13" id="KW-0482">Metalloprotease</keyword>
<dbReference type="GO" id="GO:0031966">
    <property type="term" value="C:mitochondrial membrane"/>
    <property type="evidence" value="ECO:0007669"/>
    <property type="project" value="UniProtKB-SubCell"/>
</dbReference>
<feature type="compositionally biased region" description="Basic and acidic residues" evidence="16">
    <location>
        <begin position="383"/>
        <end position="393"/>
    </location>
</feature>
<comment type="caution">
    <text evidence="18">The sequence shown here is derived from an EMBL/GenBank/DDBJ whole genome shotgun (WGS) entry which is preliminary data.</text>
</comment>
<evidence type="ECO:0000256" key="14">
    <source>
        <dbReference type="ARBA" id="ARBA00023128"/>
    </source>
</evidence>
<dbReference type="PANTHER" id="PTHR43655">
    <property type="entry name" value="ATP-DEPENDENT PROTEASE"/>
    <property type="match status" value="1"/>
</dbReference>
<dbReference type="SUPFAM" id="SSF52540">
    <property type="entry name" value="P-loop containing nucleoside triphosphate hydrolases"/>
    <property type="match status" value="1"/>
</dbReference>
<dbReference type="FunFam" id="1.20.58.760:FF:000003">
    <property type="entry name" value="AFG3-like AAA ATPase 2"/>
    <property type="match status" value="1"/>
</dbReference>
<dbReference type="GO" id="GO:0008237">
    <property type="term" value="F:metallopeptidase activity"/>
    <property type="evidence" value="ECO:0007669"/>
    <property type="project" value="UniProtKB-KW"/>
</dbReference>
<keyword evidence="15" id="KW-0472">Membrane</keyword>
<organism evidence="18 19">
    <name type="scientific">Discostella pseudostelligera</name>
    <dbReference type="NCBI Taxonomy" id="259834"/>
    <lineage>
        <taxon>Eukaryota</taxon>
        <taxon>Sar</taxon>
        <taxon>Stramenopiles</taxon>
        <taxon>Ochrophyta</taxon>
        <taxon>Bacillariophyta</taxon>
        <taxon>Coscinodiscophyceae</taxon>
        <taxon>Thalassiosirophycidae</taxon>
        <taxon>Stephanodiscales</taxon>
        <taxon>Stephanodiscaceae</taxon>
        <taxon>Discostella</taxon>
    </lineage>
</organism>
<comment type="subcellular location">
    <subcellularLocation>
        <location evidence="2">Mitochondrion membrane</location>
        <topology evidence="2">Multi-pass membrane protein</topology>
    </subcellularLocation>
</comment>
<keyword evidence="12" id="KW-1133">Transmembrane helix</keyword>
<dbReference type="Pfam" id="PF00004">
    <property type="entry name" value="AAA"/>
    <property type="match status" value="1"/>
</dbReference>
<feature type="compositionally biased region" description="Gly residues" evidence="16">
    <location>
        <begin position="178"/>
        <end position="190"/>
    </location>
</feature>
<dbReference type="SMART" id="SM00382">
    <property type="entry name" value="AAA"/>
    <property type="match status" value="1"/>
</dbReference>
<dbReference type="InterPro" id="IPR003959">
    <property type="entry name" value="ATPase_AAA_core"/>
</dbReference>
<reference evidence="18 19" key="1">
    <citation type="submission" date="2024-10" db="EMBL/GenBank/DDBJ databases">
        <title>Updated reference genomes for cyclostephanoid diatoms.</title>
        <authorList>
            <person name="Roberts W.R."/>
            <person name="Alverson A.J."/>
        </authorList>
    </citation>
    <scope>NUCLEOTIDE SEQUENCE [LARGE SCALE GENOMIC DNA]</scope>
    <source>
        <strain evidence="18 19">AJA232-27</strain>
    </source>
</reference>
<sequence>MISKLLLHHNLRQQSHTATAAASSIRQRALLRHCIDDVSKASSLSINVRKHSTSSGLLQRHYQPPFSSLLTNITTFDERHGNNRWNYSYQHRATISSLSTATDDENSRREGRSFDDNHDVHGRITDTSSSPTDTTIQQQQQQQQTLIHNLNDLLITLLSSTKVPKGFENFLPRNARTGGSGGSGSGSDGNEGGDDSNDINKNEKNKESAASSSKSSDKKASSFSSESNEGFGGSGGSGNNNNKKKEEERKRKKKEDEEMQMQLAGTTLLLILVLVARSIFEEESNPNGVGGVRALGGDGPEVTWSDFYNYMLTEGDVERIVVVNKKTARVYLRPGARGVPVAASGRVGSVSLGGVGGGGGVGSGGGAMMRPARSSSRNSPLEGSHRADEHWDDGTVLDMNDSSEISNASSSSLLSSSLGGLSFGGGGGGNASRVQQHQLVYHFNIGSVESFEDKLTHSQQELGISPRDYVPVQYASETNWAIELIKSAPALFLIGITAYMLRGMGGMPGGGGGGRGGMGGIFQIGKSNAKLIKKEDVNISFKDVAGCQEAKKEIMEFVDFLQDGSRFTKLGAKIPKGALLTGPPGTGKTLLAKAVAGEANVPFYSISGSDFLEMFVGVGPSRVRDLFKEARANAPCIVFIDEIDAVGRQRGRGGFGGGNDERENTLNQLLVEMDGFSPSTGVVVLAGTNRVDILDKALTRPGRFDRQITVDLPDLRGRKEVFMIHLKGIRLEGSAEDVAGRLAGLTPGFSGADIANVCNEAAIVAARRKGESVTMDDFEKATDRIVGGLESNKIMSEDEKSIVAHHEAGHAVAGWFLEHADPLVKVTIIPRSSGALGYAQYLPKEVFLRTQDQIMDIVKMALAGRAAEEVFFGRVTTGASDDLRRVTQLVYSTIQVYGMNSRVGQLAFPRDSNEMPGEQKPYSDATAEAMDEEARNIVNEAYKQTLELVRDKKHEVETLAKLLLEKETITHDDVVEAIGSRPFMGSSIYNEFVSQKKAIKESKEDNEAKEKSEVKDEEEGNDGLTPGLAL</sequence>
<dbReference type="Gene3D" id="1.10.8.60">
    <property type="match status" value="1"/>
</dbReference>
<evidence type="ECO:0000256" key="7">
    <source>
        <dbReference type="ARBA" id="ARBA00022723"/>
    </source>
</evidence>
<evidence type="ECO:0000256" key="13">
    <source>
        <dbReference type="ARBA" id="ARBA00023049"/>
    </source>
</evidence>
<protein>
    <recommendedName>
        <fullName evidence="17">AAA+ ATPase domain-containing protein</fullName>
    </recommendedName>
</protein>
<keyword evidence="8" id="KW-0547">Nucleotide-binding</keyword>
<dbReference type="PANTHER" id="PTHR43655:SF2">
    <property type="entry name" value="AFG3 LIKE MATRIX AAA PEPTIDASE SUBUNIT 2, ISOFORM A"/>
    <property type="match status" value="1"/>
</dbReference>
<dbReference type="InterPro" id="IPR000642">
    <property type="entry name" value="Peptidase_M41"/>
</dbReference>
<dbReference type="CDD" id="cd19501">
    <property type="entry name" value="RecA-like_FtsH"/>
    <property type="match status" value="1"/>
</dbReference>
<dbReference type="AlphaFoldDB" id="A0ABD3MBQ1"/>
<keyword evidence="5" id="KW-0645">Protease</keyword>
<accession>A0ABD3MBQ1</accession>
<dbReference type="InterPro" id="IPR050928">
    <property type="entry name" value="ATP-dep_Zn_Metalloprotease"/>
</dbReference>
<feature type="region of interest" description="Disordered" evidence="16">
    <location>
        <begin position="169"/>
        <end position="258"/>
    </location>
</feature>
<keyword evidence="14" id="KW-0496">Mitochondrion</keyword>
<evidence type="ECO:0000313" key="18">
    <source>
        <dbReference type="EMBL" id="KAL3761476.1"/>
    </source>
</evidence>
<feature type="region of interest" description="Disordered" evidence="16">
    <location>
        <begin position="98"/>
        <end position="143"/>
    </location>
</feature>
<feature type="compositionally biased region" description="Basic and acidic residues" evidence="16">
    <location>
        <begin position="999"/>
        <end position="1014"/>
    </location>
</feature>
<dbReference type="Gene3D" id="3.40.50.300">
    <property type="entry name" value="P-loop containing nucleotide triphosphate hydrolases"/>
    <property type="match status" value="1"/>
</dbReference>
<dbReference type="GO" id="GO:0046872">
    <property type="term" value="F:metal ion binding"/>
    <property type="evidence" value="ECO:0007669"/>
    <property type="project" value="UniProtKB-KW"/>
</dbReference>
<feature type="domain" description="AAA+ ATPase" evidence="17">
    <location>
        <begin position="574"/>
        <end position="714"/>
    </location>
</feature>
<evidence type="ECO:0000256" key="2">
    <source>
        <dbReference type="ARBA" id="ARBA00004225"/>
    </source>
</evidence>